<evidence type="ECO:0000313" key="2">
    <source>
        <dbReference type="EMBL" id="KJA25631.1"/>
    </source>
</evidence>
<dbReference type="PANTHER" id="PTHR19959">
    <property type="entry name" value="KINESIN LIGHT CHAIN"/>
    <property type="match status" value="1"/>
</dbReference>
<gene>
    <name evidence="2" type="ORF">HYPSUDRAFT_37667</name>
</gene>
<accession>A0A0D2PAM7</accession>
<dbReference type="Gene3D" id="1.25.40.10">
    <property type="entry name" value="Tetratricopeptide repeat domain"/>
    <property type="match status" value="2"/>
</dbReference>
<proteinExistence type="predicted"/>
<name>A0A0D2PAM7_HYPSF</name>
<evidence type="ECO:0000313" key="3">
    <source>
        <dbReference type="Proteomes" id="UP000054270"/>
    </source>
</evidence>
<dbReference type="Proteomes" id="UP000054270">
    <property type="component" value="Unassembled WGS sequence"/>
</dbReference>
<dbReference type="PANTHER" id="PTHR19959:SF119">
    <property type="entry name" value="FUNGAL LIPASE-LIKE DOMAIN-CONTAINING PROTEIN"/>
    <property type="match status" value="1"/>
</dbReference>
<reference evidence="3" key="1">
    <citation type="submission" date="2014-04" db="EMBL/GenBank/DDBJ databases">
        <title>Evolutionary Origins and Diversification of the Mycorrhizal Mutualists.</title>
        <authorList>
            <consortium name="DOE Joint Genome Institute"/>
            <consortium name="Mycorrhizal Genomics Consortium"/>
            <person name="Kohler A."/>
            <person name="Kuo A."/>
            <person name="Nagy L.G."/>
            <person name="Floudas D."/>
            <person name="Copeland A."/>
            <person name="Barry K.W."/>
            <person name="Cichocki N."/>
            <person name="Veneault-Fourrey C."/>
            <person name="LaButti K."/>
            <person name="Lindquist E.A."/>
            <person name="Lipzen A."/>
            <person name="Lundell T."/>
            <person name="Morin E."/>
            <person name="Murat C."/>
            <person name="Riley R."/>
            <person name="Ohm R."/>
            <person name="Sun H."/>
            <person name="Tunlid A."/>
            <person name="Henrissat B."/>
            <person name="Grigoriev I.V."/>
            <person name="Hibbett D.S."/>
            <person name="Martin F."/>
        </authorList>
    </citation>
    <scope>NUCLEOTIDE SEQUENCE [LARGE SCALE GENOMIC DNA]</scope>
    <source>
        <strain evidence="3">FD-334 SS-4</strain>
    </source>
</reference>
<dbReference type="InterPro" id="IPR059179">
    <property type="entry name" value="MLKL-like_MCAfunc"/>
</dbReference>
<protein>
    <recommendedName>
        <fullName evidence="4">Fungal N-terminal domain-containing protein</fullName>
    </recommendedName>
</protein>
<sequence length="1111" mass="123974">MDPLSVTLSVLALATALKDIIEVANNIQDAFSKLPSNYAKAQKLMEEIQEILQAMRATYKGDFEKLDKDGGLCQSLNNLKKEMMDVYTKCAILIPPVKLKRRDKFKVAVYSFWNRDKVEELISELKERVDKAFRLFFALSQMRIEDTVNRIDTALQQPVSAPNLSITQAHQRVDIHAMVGVSDARLFSFAETSTMPMTWIPETISLQDLSKAFLRRELNTLEKSVQALSTRWFTTVPADLEVPPVNVSWFLGQGAASSASVHREALALTYEIRDLTEYSPPPAWVHSADIGLSHLSVYLNGLQMLEETVAVNNLRVELWMAMDAVHPGSNTSGRLVDALTNLSISLSNMGDAEQSNLISDQALALIESMPDTPGLKEIQAFQIARNLSVGSRNIAESVRALELAETSVRHMEDVLGFDNPVPQIMPTDSPLEVTNEDENEDAVIKTPTTDFSHDSLFTYASMIVRLSETQLNNGLLVESSTSAKNALAVLHHLSNFYPESSRIWGLLSRVFIILSLPNLCTFNTDSENWEYADEHVNIMTELGKIDPQRYVLPLMSALYTKRDVLLGAGKERRALQVHKRMLDIGSMAVVMHENTRIPSEIEGDYYAVLAEYHFSCGRFQDAVYAAKNATAQFSALESMIPDYNPIKYFRAALMLCKNHFVLKQHDACISEGFKALQFLEKTSTRWHRAAIIDEHMELLDKMMEALEETHDTKALAWARDVNSRIENLFEWALSLGHKIKLLNAQAPNKYVSILQKNDYIEEAAQYLEGALKRWKDTYGEGMSNTMLGISHLQCLMALPSLFRTKGEIDEALKYSQQAMDVAEGLFTQGLTMMKTVVYNNLASTHIYLLLDAGRYVEALELAENAVAFARENEAAGTSSSPTVLIQALGGHTLCQLYSLQPHAAIATASEGVELSQKALVTEREATQSDTMANRLTMLYVSLLSLADGMADAGDVGQALLFLGEAKEALMREEVARGEEPGSDVHSHQVIDTKRARFSFALGDYTTAVSLMEEVVEMERERAKPRKALVASLIRALQFVGIAYCTLGRHDDGIRAASEVLELKQGLDPSSGLARMIQVEEKRMTSRGLWRSVQDAKDKLKCHHQDSTFGWP</sequence>
<keyword evidence="3" id="KW-1185">Reference proteome</keyword>
<feature type="chain" id="PRO_5002248375" description="Fungal N-terminal domain-containing protein" evidence="1">
    <location>
        <begin position="17"/>
        <end position="1111"/>
    </location>
</feature>
<dbReference type="CDD" id="cd21037">
    <property type="entry name" value="MLKL_NTD"/>
    <property type="match status" value="1"/>
</dbReference>
<keyword evidence="1" id="KW-0732">Signal</keyword>
<dbReference type="STRING" id="945553.A0A0D2PAM7"/>
<organism evidence="2 3">
    <name type="scientific">Hypholoma sublateritium (strain FD-334 SS-4)</name>
    <dbReference type="NCBI Taxonomy" id="945553"/>
    <lineage>
        <taxon>Eukaryota</taxon>
        <taxon>Fungi</taxon>
        <taxon>Dikarya</taxon>
        <taxon>Basidiomycota</taxon>
        <taxon>Agaricomycotina</taxon>
        <taxon>Agaricomycetes</taxon>
        <taxon>Agaricomycetidae</taxon>
        <taxon>Agaricales</taxon>
        <taxon>Agaricineae</taxon>
        <taxon>Strophariaceae</taxon>
        <taxon>Hypholoma</taxon>
    </lineage>
</organism>
<dbReference type="AlphaFoldDB" id="A0A0D2PAM7"/>
<feature type="signal peptide" evidence="1">
    <location>
        <begin position="1"/>
        <end position="16"/>
    </location>
</feature>
<dbReference type="InterPro" id="IPR011990">
    <property type="entry name" value="TPR-like_helical_dom_sf"/>
</dbReference>
<dbReference type="EMBL" id="KN817531">
    <property type="protein sequence ID" value="KJA25631.1"/>
    <property type="molecule type" value="Genomic_DNA"/>
</dbReference>
<dbReference type="OrthoDB" id="2978551at2759"/>
<dbReference type="SUPFAM" id="SSF48452">
    <property type="entry name" value="TPR-like"/>
    <property type="match status" value="2"/>
</dbReference>
<evidence type="ECO:0008006" key="4">
    <source>
        <dbReference type="Google" id="ProtNLM"/>
    </source>
</evidence>
<evidence type="ECO:0000256" key="1">
    <source>
        <dbReference type="SAM" id="SignalP"/>
    </source>
</evidence>